<keyword evidence="4" id="KW-1185">Reference proteome</keyword>
<proteinExistence type="predicted"/>
<evidence type="ECO:0000313" key="4">
    <source>
        <dbReference type="Proteomes" id="UP001610432"/>
    </source>
</evidence>
<comment type="caution">
    <text evidence="3">The sequence shown here is derived from an EMBL/GenBank/DDBJ whole genome shotgun (WGS) entry which is preliminary data.</text>
</comment>
<sequence length="462" mass="51136">MASLTPFGHPMKKHFLIDPNYRNLNHGSFGAFPYQVQNTQRSVQDALERQPDVFFRYTQPKLVDASRAALASLLNAPVTNCVLVKNATTAVNTVLHNLIFTNTLSPGDAVIYFDYVYGGIARTLYALREAHPGIQIRRVKYTFPLADGGERELVRRFSETVEEVRRSGLRPRLAIFETIVSNPGMRMPFEELIGECRELGVLSLVDGAHGVGQLKLDLGRLDPDFFTSNCHKWLFTPRSCALFYVAARHHHLIRTSLPTSWGYVPPSPSGGEEGEEEDFSSVFPDRGTSPFVTLFDFVGTADDSAYACVPAALEFRQDVCGGEERIHAYIERLALEGGEVVAAHLGTDVLRAVRGEEGGLGCAMSNVRLPVRVLSASESAPRVGEEGVLYVWKADVSGLSLWMEEQMVAKGTFVPVFSHGEWMYIRLSAQVYLEVSDFEWLAGVLDEILGSVGGYLEGLHRT</sequence>
<dbReference type="InterPro" id="IPR015424">
    <property type="entry name" value="PyrdxlP-dep_Trfase"/>
</dbReference>
<dbReference type="Gene3D" id="3.40.640.10">
    <property type="entry name" value="Type I PLP-dependent aspartate aminotransferase-like (Major domain)"/>
    <property type="match status" value="1"/>
</dbReference>
<accession>A0ABR4M892</accession>
<dbReference type="GeneID" id="98142865"/>
<dbReference type="PANTHER" id="PTHR43092:SF2">
    <property type="entry name" value="HERCYNYLCYSTEINE SULFOXIDE LYASE"/>
    <property type="match status" value="1"/>
</dbReference>
<name>A0ABR4M892_9EURO</name>
<keyword evidence="1" id="KW-0663">Pyridoxal phosphate</keyword>
<evidence type="ECO:0000259" key="2">
    <source>
        <dbReference type="Pfam" id="PF00266"/>
    </source>
</evidence>
<evidence type="ECO:0000256" key="1">
    <source>
        <dbReference type="ARBA" id="ARBA00022898"/>
    </source>
</evidence>
<gene>
    <name evidence="3" type="ORF">BJX67DRAFT_340500</name>
</gene>
<organism evidence="3 4">
    <name type="scientific">Aspergillus lucknowensis</name>
    <dbReference type="NCBI Taxonomy" id="176173"/>
    <lineage>
        <taxon>Eukaryota</taxon>
        <taxon>Fungi</taxon>
        <taxon>Dikarya</taxon>
        <taxon>Ascomycota</taxon>
        <taxon>Pezizomycotina</taxon>
        <taxon>Eurotiomycetes</taxon>
        <taxon>Eurotiomycetidae</taxon>
        <taxon>Eurotiales</taxon>
        <taxon>Aspergillaceae</taxon>
        <taxon>Aspergillus</taxon>
        <taxon>Aspergillus subgen. Nidulantes</taxon>
    </lineage>
</organism>
<dbReference type="GO" id="GO:0016740">
    <property type="term" value="F:transferase activity"/>
    <property type="evidence" value="ECO:0007669"/>
    <property type="project" value="UniProtKB-KW"/>
</dbReference>
<keyword evidence="3" id="KW-0808">Transferase</keyword>
<dbReference type="Pfam" id="PF00266">
    <property type="entry name" value="Aminotran_5"/>
    <property type="match status" value="1"/>
</dbReference>
<dbReference type="InterPro" id="IPR000192">
    <property type="entry name" value="Aminotrans_V_dom"/>
</dbReference>
<dbReference type="RefSeq" id="XP_070891803.1">
    <property type="nucleotide sequence ID" value="XM_071027793.1"/>
</dbReference>
<dbReference type="PANTHER" id="PTHR43092">
    <property type="entry name" value="L-CYSTEINE DESULFHYDRASE"/>
    <property type="match status" value="1"/>
</dbReference>
<reference evidence="3 4" key="1">
    <citation type="submission" date="2024-07" db="EMBL/GenBank/DDBJ databases">
        <title>Section-level genome sequencing and comparative genomics of Aspergillus sections Usti and Cavernicolus.</title>
        <authorList>
            <consortium name="Lawrence Berkeley National Laboratory"/>
            <person name="Nybo J.L."/>
            <person name="Vesth T.C."/>
            <person name="Theobald S."/>
            <person name="Frisvad J.C."/>
            <person name="Larsen T.O."/>
            <person name="Kjaerboelling I."/>
            <person name="Rothschild-Mancinelli K."/>
            <person name="Lyhne E.K."/>
            <person name="Kogle M.E."/>
            <person name="Barry K."/>
            <person name="Clum A."/>
            <person name="Na H."/>
            <person name="Ledsgaard L."/>
            <person name="Lin J."/>
            <person name="Lipzen A."/>
            <person name="Kuo A."/>
            <person name="Riley R."/>
            <person name="Mondo S."/>
            <person name="Labutti K."/>
            <person name="Haridas S."/>
            <person name="Pangalinan J."/>
            <person name="Salamov A.A."/>
            <person name="Simmons B.A."/>
            <person name="Magnuson J.K."/>
            <person name="Chen J."/>
            <person name="Drula E."/>
            <person name="Henrissat B."/>
            <person name="Wiebenga A."/>
            <person name="Lubbers R.J."/>
            <person name="Gomes A.C."/>
            <person name="Macurrencykelacurrency M.R."/>
            <person name="Stajich J."/>
            <person name="Grigoriev I.V."/>
            <person name="Mortensen U.H."/>
            <person name="De Vries R.P."/>
            <person name="Baker S.E."/>
            <person name="Andersen M.R."/>
        </authorList>
    </citation>
    <scope>NUCLEOTIDE SEQUENCE [LARGE SCALE GENOMIC DNA]</scope>
    <source>
        <strain evidence="3 4">CBS 449.75</strain>
    </source>
</reference>
<evidence type="ECO:0000313" key="3">
    <source>
        <dbReference type="EMBL" id="KAL2872825.1"/>
    </source>
</evidence>
<dbReference type="EMBL" id="JBFXLQ010000001">
    <property type="protein sequence ID" value="KAL2872825.1"/>
    <property type="molecule type" value="Genomic_DNA"/>
</dbReference>
<dbReference type="Proteomes" id="UP001610432">
    <property type="component" value="Unassembled WGS sequence"/>
</dbReference>
<feature type="domain" description="Aminotransferase class V" evidence="2">
    <location>
        <begin position="62"/>
        <end position="244"/>
    </location>
</feature>
<dbReference type="InterPro" id="IPR015421">
    <property type="entry name" value="PyrdxlP-dep_Trfase_major"/>
</dbReference>
<protein>
    <submittedName>
        <fullName evidence="3">Pyridoxal phosphate-dependent transferase</fullName>
    </submittedName>
</protein>
<dbReference type="SUPFAM" id="SSF53383">
    <property type="entry name" value="PLP-dependent transferases"/>
    <property type="match status" value="1"/>
</dbReference>